<keyword evidence="3" id="KW-1185">Reference proteome</keyword>
<sequence length="154" mass="17558">MCKGKSTGHITPCKSQNFSTRLLDVGHLIQQRWQEKPRRNWRPDTGKKADFLNELLLLRKIPKHLNIVTSILRMRCTDQTARVAPLSFRPCPHGDGNAPNGDLLTYLRGRRPKKSEPETERRTENGDNEKTTTITPPTLTSKNCLPFLCRSPEA</sequence>
<name>A0A2T7P0E2_POMCA</name>
<comment type="caution">
    <text evidence="2">The sequence shown here is derived from an EMBL/GenBank/DDBJ whole genome shotgun (WGS) entry which is preliminary data.</text>
</comment>
<dbReference type="EMBL" id="PZQS01000007">
    <property type="protein sequence ID" value="PVD26881.1"/>
    <property type="molecule type" value="Genomic_DNA"/>
</dbReference>
<evidence type="ECO:0000313" key="2">
    <source>
        <dbReference type="EMBL" id="PVD26881.1"/>
    </source>
</evidence>
<reference evidence="2 3" key="1">
    <citation type="submission" date="2018-04" db="EMBL/GenBank/DDBJ databases">
        <title>The genome of golden apple snail Pomacea canaliculata provides insight into stress tolerance and invasive adaptation.</title>
        <authorList>
            <person name="Liu C."/>
            <person name="Liu B."/>
            <person name="Ren Y."/>
            <person name="Zhang Y."/>
            <person name="Wang H."/>
            <person name="Li S."/>
            <person name="Jiang F."/>
            <person name="Yin L."/>
            <person name="Zhang G."/>
            <person name="Qian W."/>
            <person name="Fan W."/>
        </authorList>
    </citation>
    <scope>NUCLEOTIDE SEQUENCE [LARGE SCALE GENOMIC DNA]</scope>
    <source>
        <strain evidence="2">SZHN2017</strain>
        <tissue evidence="2">Muscle</tissue>
    </source>
</reference>
<gene>
    <name evidence="2" type="ORF">C0Q70_12029</name>
</gene>
<feature type="region of interest" description="Disordered" evidence="1">
    <location>
        <begin position="87"/>
        <end position="139"/>
    </location>
</feature>
<feature type="compositionally biased region" description="Basic and acidic residues" evidence="1">
    <location>
        <begin position="114"/>
        <end position="130"/>
    </location>
</feature>
<accession>A0A2T7P0E2</accession>
<dbReference type="Proteomes" id="UP000245119">
    <property type="component" value="Linkage Group LG7"/>
</dbReference>
<evidence type="ECO:0000313" key="3">
    <source>
        <dbReference type="Proteomes" id="UP000245119"/>
    </source>
</evidence>
<organism evidence="2 3">
    <name type="scientific">Pomacea canaliculata</name>
    <name type="common">Golden apple snail</name>
    <dbReference type="NCBI Taxonomy" id="400727"/>
    <lineage>
        <taxon>Eukaryota</taxon>
        <taxon>Metazoa</taxon>
        <taxon>Spiralia</taxon>
        <taxon>Lophotrochozoa</taxon>
        <taxon>Mollusca</taxon>
        <taxon>Gastropoda</taxon>
        <taxon>Caenogastropoda</taxon>
        <taxon>Architaenioglossa</taxon>
        <taxon>Ampullarioidea</taxon>
        <taxon>Ampullariidae</taxon>
        <taxon>Pomacea</taxon>
    </lineage>
</organism>
<dbReference type="AlphaFoldDB" id="A0A2T7P0E2"/>
<protein>
    <submittedName>
        <fullName evidence="2">Uncharacterized protein</fullName>
    </submittedName>
</protein>
<evidence type="ECO:0000256" key="1">
    <source>
        <dbReference type="SAM" id="MobiDB-lite"/>
    </source>
</evidence>
<proteinExistence type="predicted"/>